<evidence type="ECO:0000313" key="2">
    <source>
        <dbReference type="EMBL" id="WLR43011.1"/>
    </source>
</evidence>
<evidence type="ECO:0000259" key="1">
    <source>
        <dbReference type="Pfam" id="PF16291"/>
    </source>
</evidence>
<keyword evidence="3" id="KW-1185">Reference proteome</keyword>
<dbReference type="InterPro" id="IPR032555">
    <property type="entry name" value="DUF4937"/>
</dbReference>
<dbReference type="SUPFAM" id="SSF54909">
    <property type="entry name" value="Dimeric alpha+beta barrel"/>
    <property type="match status" value="1"/>
</dbReference>
<evidence type="ECO:0000313" key="3">
    <source>
        <dbReference type="Proteomes" id="UP001197974"/>
    </source>
</evidence>
<dbReference type="InterPro" id="IPR011008">
    <property type="entry name" value="Dimeric_a/b-barrel"/>
</dbReference>
<dbReference type="RefSeq" id="WP_226538827.1">
    <property type="nucleotide sequence ID" value="NZ_CP129013.1"/>
</dbReference>
<dbReference type="Proteomes" id="UP001197974">
    <property type="component" value="Chromosome"/>
</dbReference>
<name>A0ABY9JUC2_9BACI</name>
<dbReference type="Pfam" id="PF16291">
    <property type="entry name" value="DUF4937"/>
    <property type="match status" value="1"/>
</dbReference>
<feature type="domain" description="DUF4937" evidence="1">
    <location>
        <begin position="2"/>
        <end position="88"/>
    </location>
</feature>
<dbReference type="EMBL" id="CP129013">
    <property type="protein sequence ID" value="WLR43011.1"/>
    <property type="molecule type" value="Genomic_DNA"/>
</dbReference>
<accession>A0ABY9JUC2</accession>
<proteinExistence type="predicted"/>
<sequence>MIIKFIKCEVLQKNKELFSHEQEKWSSIKSDPGFIGQIGGWNKNSQTEAVILSFWKDKKFYNQFMNNRHDFIYNHQRDLLHSINVEIFNGVKSDSEYRIFLNKIDKQLLHVVDNIRETYKEIKMLISNANNQLELFICNDDRLAIHSSTTIMIKPEWTI</sequence>
<organism evidence="2 3">
    <name type="scientific">Bacillus carboniphilus</name>
    <dbReference type="NCBI Taxonomy" id="86663"/>
    <lineage>
        <taxon>Bacteria</taxon>
        <taxon>Bacillati</taxon>
        <taxon>Bacillota</taxon>
        <taxon>Bacilli</taxon>
        <taxon>Bacillales</taxon>
        <taxon>Bacillaceae</taxon>
        <taxon>Bacillus</taxon>
    </lineage>
</organism>
<reference evidence="2 3" key="1">
    <citation type="submission" date="2023-06" db="EMBL/GenBank/DDBJ databases">
        <title>Five Gram-positive bacteria isolated from mangrove sediments in Shenzhen, Guangdong, China.</title>
        <authorList>
            <person name="Yu S."/>
            <person name="Zheng W."/>
            <person name="Huang Y."/>
        </authorList>
    </citation>
    <scope>NUCLEOTIDE SEQUENCE [LARGE SCALE GENOMIC DNA]</scope>
    <source>
        <strain evidence="2 3">SaN35-3</strain>
    </source>
</reference>
<protein>
    <submittedName>
        <fullName evidence="2">DUF4937 domain-containing protein</fullName>
    </submittedName>
</protein>
<gene>
    <name evidence="2" type="ORF">LC087_01965</name>
</gene>